<dbReference type="PANTHER" id="PTHR42693">
    <property type="entry name" value="ARYLSULFATASE FAMILY MEMBER"/>
    <property type="match status" value="1"/>
</dbReference>
<dbReference type="EMBL" id="SIHJ01000005">
    <property type="protein sequence ID" value="TWT30411.1"/>
    <property type="molecule type" value="Genomic_DNA"/>
</dbReference>
<evidence type="ECO:0000256" key="4">
    <source>
        <dbReference type="ARBA" id="ARBA00022837"/>
    </source>
</evidence>
<dbReference type="Gene3D" id="3.40.720.10">
    <property type="entry name" value="Alkaline Phosphatase, subunit A"/>
    <property type="match status" value="1"/>
</dbReference>
<sequence precursor="true">MAGLIWRGAVLAAFATACCDQVVAAPPNIVLLVADDLGWNDVGYHNARVNTPHIDRLAAAGVELDRFYVCPVCSPTRAGLMTGRYPHRFGLHNDVIPPWRDFGLSTDEQCLPELLAEAGYQRRACVGKWHLGHSRRRYHPLSRGFTEFYGHLNGAIDYFTHEREGELDWYRGFQPSRDQGYATTLLADEAVRFIGDHRGEAPFFLYVPFNAPHSPLQAEQQALARQGFDPDRPRFGSKNAAADLRGRGNTKRQTFRAMVDALDRGVGRVLDAIDQSGQAENTLVWFLSDNGGTPQHGGSNKPLRGAKGSVWEGGVRVPTIVRWPARITGGRKLDALTAYIDVLPTLLAAAGGAPTPRNEIDGVNLLPLLGGSAPPADRSLYLGHHAVVTQDWKLKDGKLFEMSARPAERADLADQHPTVAEALRRELAAFESLTSDVQSLPYGEGREGFVAPRDWAVERE</sequence>
<gene>
    <name evidence="7" type="primary">atsA_26</name>
    <name evidence="7" type="ORF">KOR34_49700</name>
</gene>
<keyword evidence="2" id="KW-0479">Metal-binding</keyword>
<comment type="caution">
    <text evidence="7">The sequence shown here is derived from an EMBL/GenBank/DDBJ whole genome shotgun (WGS) entry which is preliminary data.</text>
</comment>
<keyword evidence="8" id="KW-1185">Reference proteome</keyword>
<evidence type="ECO:0000256" key="3">
    <source>
        <dbReference type="ARBA" id="ARBA00022801"/>
    </source>
</evidence>
<dbReference type="GO" id="GO:0004065">
    <property type="term" value="F:arylsulfatase activity"/>
    <property type="evidence" value="ECO:0007669"/>
    <property type="project" value="UniProtKB-EC"/>
</dbReference>
<feature type="signal peptide" evidence="5">
    <location>
        <begin position="1"/>
        <end position="24"/>
    </location>
</feature>
<evidence type="ECO:0000313" key="7">
    <source>
        <dbReference type="EMBL" id="TWT30411.1"/>
    </source>
</evidence>
<dbReference type="PANTHER" id="PTHR42693:SF27">
    <property type="entry name" value="ARYLSULFATASE B [PRECURSOR]"/>
    <property type="match status" value="1"/>
</dbReference>
<accession>A0A5C5UVN3</accession>
<dbReference type="OrthoDB" id="9783154at2"/>
<dbReference type="EC" id="3.1.6.1" evidence="7"/>
<name>A0A5C5UVN3_9BACT</name>
<organism evidence="7 8">
    <name type="scientific">Posidoniimonas corsicana</name>
    <dbReference type="NCBI Taxonomy" id="1938618"/>
    <lineage>
        <taxon>Bacteria</taxon>
        <taxon>Pseudomonadati</taxon>
        <taxon>Planctomycetota</taxon>
        <taxon>Planctomycetia</taxon>
        <taxon>Pirellulales</taxon>
        <taxon>Lacipirellulaceae</taxon>
        <taxon>Posidoniimonas</taxon>
    </lineage>
</organism>
<dbReference type="PROSITE" id="PS00523">
    <property type="entry name" value="SULFATASE_1"/>
    <property type="match status" value="1"/>
</dbReference>
<dbReference type="InterPro" id="IPR017850">
    <property type="entry name" value="Alkaline_phosphatase_core_sf"/>
</dbReference>
<keyword evidence="5" id="KW-0732">Signal</keyword>
<proteinExistence type="inferred from homology"/>
<dbReference type="PROSITE" id="PS51257">
    <property type="entry name" value="PROKAR_LIPOPROTEIN"/>
    <property type="match status" value="1"/>
</dbReference>
<protein>
    <submittedName>
        <fullName evidence="7">Arylsulfatase</fullName>
        <ecNumber evidence="7">3.1.6.1</ecNumber>
    </submittedName>
</protein>
<evidence type="ECO:0000313" key="8">
    <source>
        <dbReference type="Proteomes" id="UP000316714"/>
    </source>
</evidence>
<dbReference type="Proteomes" id="UP000316714">
    <property type="component" value="Unassembled WGS sequence"/>
</dbReference>
<comment type="similarity">
    <text evidence="1">Belongs to the sulfatase family.</text>
</comment>
<evidence type="ECO:0000256" key="5">
    <source>
        <dbReference type="SAM" id="SignalP"/>
    </source>
</evidence>
<dbReference type="Pfam" id="PF00884">
    <property type="entry name" value="Sulfatase"/>
    <property type="match status" value="1"/>
</dbReference>
<keyword evidence="4" id="KW-0106">Calcium</keyword>
<keyword evidence="3 7" id="KW-0378">Hydrolase</keyword>
<dbReference type="InterPro" id="IPR000917">
    <property type="entry name" value="Sulfatase_N"/>
</dbReference>
<dbReference type="GO" id="GO:0046872">
    <property type="term" value="F:metal ion binding"/>
    <property type="evidence" value="ECO:0007669"/>
    <property type="project" value="UniProtKB-KW"/>
</dbReference>
<feature type="domain" description="Sulfatase N-terminal" evidence="6">
    <location>
        <begin position="27"/>
        <end position="351"/>
    </location>
</feature>
<reference evidence="7 8" key="1">
    <citation type="submission" date="2019-02" db="EMBL/GenBank/DDBJ databases">
        <title>Deep-cultivation of Planctomycetes and their phenomic and genomic characterization uncovers novel biology.</title>
        <authorList>
            <person name="Wiegand S."/>
            <person name="Jogler M."/>
            <person name="Boedeker C."/>
            <person name="Pinto D."/>
            <person name="Vollmers J."/>
            <person name="Rivas-Marin E."/>
            <person name="Kohn T."/>
            <person name="Peeters S.H."/>
            <person name="Heuer A."/>
            <person name="Rast P."/>
            <person name="Oberbeckmann S."/>
            <person name="Bunk B."/>
            <person name="Jeske O."/>
            <person name="Meyerdierks A."/>
            <person name="Storesund J.E."/>
            <person name="Kallscheuer N."/>
            <person name="Luecker S."/>
            <person name="Lage O.M."/>
            <person name="Pohl T."/>
            <person name="Merkel B.J."/>
            <person name="Hornburger P."/>
            <person name="Mueller R.-W."/>
            <person name="Bruemmer F."/>
            <person name="Labrenz M."/>
            <person name="Spormann A.M."/>
            <person name="Op Den Camp H."/>
            <person name="Overmann J."/>
            <person name="Amann R."/>
            <person name="Jetten M.S.M."/>
            <person name="Mascher T."/>
            <person name="Medema M.H."/>
            <person name="Devos D.P."/>
            <person name="Kaster A.-K."/>
            <person name="Ovreas L."/>
            <person name="Rohde M."/>
            <person name="Galperin M.Y."/>
            <person name="Jogler C."/>
        </authorList>
    </citation>
    <scope>NUCLEOTIDE SEQUENCE [LARGE SCALE GENOMIC DNA]</scope>
    <source>
        <strain evidence="7 8">KOR34</strain>
    </source>
</reference>
<feature type="chain" id="PRO_5023151953" evidence="5">
    <location>
        <begin position="25"/>
        <end position="460"/>
    </location>
</feature>
<evidence type="ECO:0000259" key="6">
    <source>
        <dbReference type="Pfam" id="PF00884"/>
    </source>
</evidence>
<dbReference type="InterPro" id="IPR024607">
    <property type="entry name" value="Sulfatase_CS"/>
</dbReference>
<dbReference type="SUPFAM" id="SSF53649">
    <property type="entry name" value="Alkaline phosphatase-like"/>
    <property type="match status" value="1"/>
</dbReference>
<dbReference type="RefSeq" id="WP_146568764.1">
    <property type="nucleotide sequence ID" value="NZ_SIHJ01000005.1"/>
</dbReference>
<dbReference type="AlphaFoldDB" id="A0A5C5UVN3"/>
<evidence type="ECO:0000256" key="2">
    <source>
        <dbReference type="ARBA" id="ARBA00022723"/>
    </source>
</evidence>
<evidence type="ECO:0000256" key="1">
    <source>
        <dbReference type="ARBA" id="ARBA00008779"/>
    </source>
</evidence>
<dbReference type="InterPro" id="IPR050738">
    <property type="entry name" value="Sulfatase"/>
</dbReference>